<dbReference type="GO" id="GO:0032259">
    <property type="term" value="P:methylation"/>
    <property type="evidence" value="ECO:0007669"/>
    <property type="project" value="UniProtKB-KW"/>
</dbReference>
<feature type="domain" description="B30.2/SPRY" evidence="3">
    <location>
        <begin position="72"/>
        <end position="240"/>
    </location>
</feature>
<dbReference type="InterPro" id="IPR001870">
    <property type="entry name" value="B30.2/SPRY"/>
</dbReference>
<keyword evidence="4" id="KW-0489">Methyltransferase</keyword>
<dbReference type="PANTHER" id="PTHR10598">
    <property type="entry name" value="SET1/ASH2 HISTONE METHYLTRANSFERASE COMPLEX SUBUNIT ASH2"/>
    <property type="match status" value="1"/>
</dbReference>
<evidence type="ECO:0000256" key="2">
    <source>
        <dbReference type="ARBA" id="ARBA00023242"/>
    </source>
</evidence>
<evidence type="ECO:0000256" key="1">
    <source>
        <dbReference type="ARBA" id="ARBA00004123"/>
    </source>
</evidence>
<dbReference type="CDD" id="cd12872">
    <property type="entry name" value="SPRY_Ash2"/>
    <property type="match status" value="1"/>
</dbReference>
<protein>
    <submittedName>
        <fullName evidence="4">Set1/Ash2 histone methyltransferase complex subunit ASH2 (Trinotate prediction)</fullName>
    </submittedName>
</protein>
<dbReference type="AlphaFoldDB" id="A0A6G3MHI2"/>
<dbReference type="InterPro" id="IPR013320">
    <property type="entry name" value="ConA-like_dom_sf"/>
</dbReference>
<dbReference type="Pfam" id="PF00622">
    <property type="entry name" value="SPRY"/>
    <property type="match status" value="1"/>
</dbReference>
<sequence>MSLEYSVSSEEHTKEKLTQLNIKRAPKKRKSDLNISEGKKSVDCKISTFTVPNQSDFPLNKDGYLYTLAMPDRIAMLSSFNINDYINKPIPGKFYRAYSRGTVGLSYSDKAPNIKLLGDSSIMGQKGYSMIRATHGITSGSYYYEVRILEAPLGSALRIGWSQKYATLQAPVGYDKLSYSWRSLNGTKFHESEGCSFRFVIFYSKSDGYGAGDVLGFFINLPRDKICFYFSIIKRFTTIS</sequence>
<dbReference type="InterPro" id="IPR003877">
    <property type="entry name" value="SPRY_dom"/>
</dbReference>
<keyword evidence="4" id="KW-0808">Transferase</keyword>
<comment type="subcellular location">
    <subcellularLocation>
        <location evidence="1">Nucleus</location>
    </subcellularLocation>
</comment>
<reference evidence="4" key="1">
    <citation type="submission" date="2018-11" db="EMBL/GenBank/DDBJ databases">
        <title>Henneguya salminicola genome and transcriptome.</title>
        <authorList>
            <person name="Yahalomi D."/>
            <person name="Atkinson S.D."/>
            <person name="Neuhof M."/>
            <person name="Chang E.S."/>
            <person name="Philippe H."/>
            <person name="Cartwright P."/>
            <person name="Bartholomew J.L."/>
            <person name="Huchon D."/>
        </authorList>
    </citation>
    <scope>NUCLEOTIDE SEQUENCE</scope>
    <source>
        <strain evidence="4">Hz1</strain>
        <tissue evidence="4">Whole</tissue>
    </source>
</reference>
<dbReference type="EMBL" id="GHBP01003731">
    <property type="protein sequence ID" value="NDJ93467.1"/>
    <property type="molecule type" value="Transcribed_RNA"/>
</dbReference>
<dbReference type="InterPro" id="IPR037353">
    <property type="entry name" value="ASH2"/>
</dbReference>
<dbReference type="PROSITE" id="PS50188">
    <property type="entry name" value="B302_SPRY"/>
    <property type="match status" value="1"/>
</dbReference>
<name>A0A6G3MHI2_HENSL</name>
<keyword evidence="2" id="KW-0539">Nucleus</keyword>
<dbReference type="Gene3D" id="2.60.120.920">
    <property type="match status" value="1"/>
</dbReference>
<evidence type="ECO:0000313" key="4">
    <source>
        <dbReference type="EMBL" id="NDJ93467.1"/>
    </source>
</evidence>
<dbReference type="GO" id="GO:0008168">
    <property type="term" value="F:methyltransferase activity"/>
    <property type="evidence" value="ECO:0007669"/>
    <property type="project" value="UniProtKB-KW"/>
</dbReference>
<dbReference type="InterPro" id="IPR043136">
    <property type="entry name" value="B30.2/SPRY_sf"/>
</dbReference>
<evidence type="ECO:0000259" key="3">
    <source>
        <dbReference type="PROSITE" id="PS50188"/>
    </source>
</evidence>
<organism evidence="4">
    <name type="scientific">Henneguya salminicola</name>
    <name type="common">Myxosporean</name>
    <dbReference type="NCBI Taxonomy" id="69463"/>
    <lineage>
        <taxon>Eukaryota</taxon>
        <taxon>Metazoa</taxon>
        <taxon>Cnidaria</taxon>
        <taxon>Myxozoa</taxon>
        <taxon>Myxosporea</taxon>
        <taxon>Bivalvulida</taxon>
        <taxon>Platysporina</taxon>
        <taxon>Myxobolidae</taxon>
        <taxon>Henneguya</taxon>
    </lineage>
</organism>
<proteinExistence type="predicted"/>
<dbReference type="GO" id="GO:0048188">
    <property type="term" value="C:Set1C/COMPASS complex"/>
    <property type="evidence" value="ECO:0007669"/>
    <property type="project" value="InterPro"/>
</dbReference>
<dbReference type="PANTHER" id="PTHR10598:SF0">
    <property type="entry name" value="SET1_ASH2 HISTONE METHYLTRANSFERASE COMPLEX SUBUNIT ASH2"/>
    <property type="match status" value="1"/>
</dbReference>
<dbReference type="SUPFAM" id="SSF49899">
    <property type="entry name" value="Concanavalin A-like lectins/glucanases"/>
    <property type="match status" value="1"/>
</dbReference>
<accession>A0A6G3MHI2</accession>
<dbReference type="GO" id="GO:0000976">
    <property type="term" value="F:transcription cis-regulatory region binding"/>
    <property type="evidence" value="ECO:0007669"/>
    <property type="project" value="TreeGrafter"/>
</dbReference>